<evidence type="ECO:0000313" key="2">
    <source>
        <dbReference type="Proteomes" id="UP000308092"/>
    </source>
</evidence>
<reference evidence="1 2" key="1">
    <citation type="submission" date="2019-03" db="EMBL/GenBank/DDBJ databases">
        <title>The genome sequence of a newly discovered highly antifungal drug resistant Aspergillus species, Aspergillus tanneri NIH 1004.</title>
        <authorList>
            <person name="Mounaud S."/>
            <person name="Singh I."/>
            <person name="Joardar V."/>
            <person name="Pakala S."/>
            <person name="Pakala S."/>
            <person name="Venepally P."/>
            <person name="Hoover J."/>
            <person name="Nierman W."/>
            <person name="Chung J."/>
            <person name="Losada L."/>
        </authorList>
    </citation>
    <scope>NUCLEOTIDE SEQUENCE [LARGE SCALE GENOMIC DNA]</scope>
    <source>
        <strain evidence="1 2">NIH1004</strain>
    </source>
</reference>
<protein>
    <submittedName>
        <fullName evidence="1">Uncharacterized protein</fullName>
    </submittedName>
</protein>
<gene>
    <name evidence="1" type="ORF">EYZ11_012917</name>
</gene>
<organism evidence="1 2">
    <name type="scientific">Aspergillus tanneri</name>
    <dbReference type="NCBI Taxonomy" id="1220188"/>
    <lineage>
        <taxon>Eukaryota</taxon>
        <taxon>Fungi</taxon>
        <taxon>Dikarya</taxon>
        <taxon>Ascomycota</taxon>
        <taxon>Pezizomycotina</taxon>
        <taxon>Eurotiomycetes</taxon>
        <taxon>Eurotiomycetidae</taxon>
        <taxon>Eurotiales</taxon>
        <taxon>Aspergillaceae</taxon>
        <taxon>Aspergillus</taxon>
        <taxon>Aspergillus subgen. Circumdati</taxon>
    </lineage>
</organism>
<dbReference type="STRING" id="1220188.A0A4S3IYZ6"/>
<dbReference type="AlphaFoldDB" id="A0A4S3IYZ6"/>
<dbReference type="EMBL" id="SOSA01001102">
    <property type="protein sequence ID" value="THC87636.1"/>
    <property type="molecule type" value="Genomic_DNA"/>
</dbReference>
<dbReference type="Proteomes" id="UP000308092">
    <property type="component" value="Unassembled WGS sequence"/>
</dbReference>
<sequence length="416" mass="46677">MQRTDDIGWLSIGLSERGRFTILDHGRLDHVVSELGDPANQYPALCVYIGAKAKDACLRQLYQYNNIKRHVSAAEVKLRYDMGSLETSRPVLFADGGLEYKSSTSSSMIGCVKTERSISWDSPCAGTVLRNIWARLIFLFADVICLFASDSADLADVADFLLECLRLQSSSSLPVAIRPRIIIVTEAPLEREEEYMEQVEQFHCKLDKNSPETLSECFSAIHFMRLERSHLSECARYERLRVLIAGQLDDMYTVRKDHGAIFNATHLVALFRLALQHTAEDICRSFDFVKATREQNEVPVSSSMAIAHYLDIGTKAGVYYEELAPSISSALVMDHYVPGMLALEPRAVFQALYRSVVFDALQITPVNQPYRTIDELAGMVERNMVEQFHKLESTGSAGYDQTKYVSSAFSGLHSIA</sequence>
<keyword evidence="2" id="KW-1185">Reference proteome</keyword>
<dbReference type="VEuPathDB" id="FungiDB:EYZ11_012917"/>
<accession>A0A4S3IYZ6</accession>
<comment type="caution">
    <text evidence="1">The sequence shown here is derived from an EMBL/GenBank/DDBJ whole genome shotgun (WGS) entry which is preliminary data.</text>
</comment>
<name>A0A4S3IYZ6_9EURO</name>
<evidence type="ECO:0000313" key="1">
    <source>
        <dbReference type="EMBL" id="THC87636.1"/>
    </source>
</evidence>
<proteinExistence type="predicted"/>